<dbReference type="EMBL" id="PKPP01000409">
    <property type="protein sequence ID" value="PWA93124.1"/>
    <property type="molecule type" value="Genomic_DNA"/>
</dbReference>
<gene>
    <name evidence="1" type="ORF">CTI12_AA074450</name>
</gene>
<evidence type="ECO:0000313" key="1">
    <source>
        <dbReference type="EMBL" id="PWA93124.1"/>
    </source>
</evidence>
<accession>A0A2U1Q530</accession>
<organism evidence="1 2">
    <name type="scientific">Artemisia annua</name>
    <name type="common">Sweet wormwood</name>
    <dbReference type="NCBI Taxonomy" id="35608"/>
    <lineage>
        <taxon>Eukaryota</taxon>
        <taxon>Viridiplantae</taxon>
        <taxon>Streptophyta</taxon>
        <taxon>Embryophyta</taxon>
        <taxon>Tracheophyta</taxon>
        <taxon>Spermatophyta</taxon>
        <taxon>Magnoliopsida</taxon>
        <taxon>eudicotyledons</taxon>
        <taxon>Gunneridae</taxon>
        <taxon>Pentapetalae</taxon>
        <taxon>asterids</taxon>
        <taxon>campanulids</taxon>
        <taxon>Asterales</taxon>
        <taxon>Asteraceae</taxon>
        <taxon>Asteroideae</taxon>
        <taxon>Anthemideae</taxon>
        <taxon>Artemisiinae</taxon>
        <taxon>Artemisia</taxon>
    </lineage>
</organism>
<protein>
    <submittedName>
        <fullName evidence="1">F-box domain, cyclin-like protein</fullName>
    </submittedName>
</protein>
<evidence type="ECO:0000313" key="2">
    <source>
        <dbReference type="Proteomes" id="UP000245207"/>
    </source>
</evidence>
<comment type="caution">
    <text evidence="1">The sequence shown here is derived from an EMBL/GenBank/DDBJ whole genome shotgun (WGS) entry which is preliminary data.</text>
</comment>
<keyword evidence="2" id="KW-1185">Reference proteome</keyword>
<dbReference type="Proteomes" id="UP000245207">
    <property type="component" value="Unassembled WGS sequence"/>
</dbReference>
<name>A0A2U1Q530_ARTAN</name>
<dbReference type="AlphaFoldDB" id="A0A2U1Q530"/>
<reference evidence="1 2" key="1">
    <citation type="journal article" date="2018" name="Mol. Plant">
        <title>The genome of Artemisia annua provides insight into the evolution of Asteraceae family and artemisinin biosynthesis.</title>
        <authorList>
            <person name="Shen Q."/>
            <person name="Zhang L."/>
            <person name="Liao Z."/>
            <person name="Wang S."/>
            <person name="Yan T."/>
            <person name="Shi P."/>
            <person name="Liu M."/>
            <person name="Fu X."/>
            <person name="Pan Q."/>
            <person name="Wang Y."/>
            <person name="Lv Z."/>
            <person name="Lu X."/>
            <person name="Zhang F."/>
            <person name="Jiang W."/>
            <person name="Ma Y."/>
            <person name="Chen M."/>
            <person name="Hao X."/>
            <person name="Li L."/>
            <person name="Tang Y."/>
            <person name="Lv G."/>
            <person name="Zhou Y."/>
            <person name="Sun X."/>
            <person name="Brodelius P.E."/>
            <person name="Rose J.K.C."/>
            <person name="Tang K."/>
        </authorList>
    </citation>
    <scope>NUCLEOTIDE SEQUENCE [LARGE SCALE GENOMIC DNA]</scope>
    <source>
        <strain evidence="2">cv. Huhao1</strain>
        <tissue evidence="1">Leaf</tissue>
    </source>
</reference>
<proteinExistence type="predicted"/>
<sequence length="404" mass="46241">MSESELKLLSIADHVFGDGIMNRLDLVDIVSLKAANSRFRNKVEDVKGEVGFVRGFNARLNASPWMFIHMKTDDFFKETDGSQGFIQGFTRSGYKMEFSLDYVLKPPLVNVGERADFVMSCGNLFLFCKVPNDCFFVVNLFENVGKVVNFINPPTDRSSGVVWRKRVKLIVDPQDLGLGYFRLLYVERIEETLKHFEYKSRTNTWNVTVSHNSINADNLNINDNRRYQLHTGLFGARFISFAPGSNKSFYVSPDISIIYDDLVPPRPDPDWKLDWTRHHDDIWLLFLFTHVSCLNSPFGLVKMIALCKLMDDWTNYVVVSIVSVDKINEINKPGQAVHRVMNFMVMEGTVNVGLATRIGDAHYINWLSYDIKDESWNDITMHLIHLDGRGICGTSFSSRLTMDA</sequence>